<feature type="compositionally biased region" description="Polar residues" evidence="2">
    <location>
        <begin position="106"/>
        <end position="115"/>
    </location>
</feature>
<sequence>MFFTKIICTLLLIQSFQLAIAQDEDYLGPVESLPRFEARRQSSLNAKEDFEYDDDNSASSRGKTNPLPARTGRNDDNNEDDFDENQAPQNENSGSLSPVNVGPSGTKGQSVSSSGRLGLPRFPSKQDNTFIAPLPAPPRPVAIPAPVAPITVVGKTNLGSSGSLGGDRFFPLRSNDGTKTVRVVKTARVVRPGPVAVDQSEASLANLNGGVKSSQIRPSVTRVVGPVLVQQRPTFVTPVQPVAPSPLPVSIATPISSGSAGPNQIVSGGVKTVQVSGNSNLQPPRLRVISNQRPVAPAVDEDDEDDSASASSGPSRGQLSGVKTVVTNQFAGLSSGRLAPVPRFNPTRTLVQPIRQPAQVIYADQKLTSQDEDDFDGNNGNAVDLSQPDLVKINRPTQVPVRIAPQPYLVPLPSRSFRPESSADISPAVSNGKVNTIKSTFVARPQPVPARQTIFTQVAPTPFQPPIAVSSGSASGSQSVSAIKGSGSIAPSRFQPRLPTVQRITPTVNFVDEDGTASNPSGARPVLIRTTGPSPVRPVFQTNVQEKINTGSQSVASVQPVLRFNPQPQPQQIVQIRDSGALPAELSLPSPPRPVQIVQQVRNTPAPTIRPVTQVTQVRESAVSDFQTVQISQPRLVPVAPSPQPQIRVFEPRPLTQVSQVSQFEDSGLNVFQPLDPSLRPSIPQASAQGQLSQDRESVAPREVFIRQPAQPQVQVSQVSQVSQVRQVQPSVETVQIRETAVPITSQGNLGVQQISQPRPVDDFQPAPQPFEILRLREPSFPRFSFDQARPQPVVSVRPRLVPATLPESRPVVQISQEKEASLAQQQAVQAQVNIIQQQQQQQQLQQQREQQQREQQQLQQQRQQEQREQQLIQQQRQQQQQQLQQRQQEQREQLQQRQQQQQQQLQQIQQQQQQRQQQQQAQQQQQQQLQQVKEILNEERRVQIPVAPVAPLVNIESFKTVSQPRPVFRQPVVPRLVAPLPLQPFNQVSSGSQSSGFPGPVQNRFETVQISQPAPVVTVQQPRPTLVVNRPQPAQVIVSNRQPVATVQVQDNSQSADVQVRDAFASIASDYSQIQQVKLARA</sequence>
<reference evidence="5" key="1">
    <citation type="submission" date="2011-08" db="EMBL/GenBank/DDBJ databases">
        <authorList>
            <person name="Rombauts S."/>
        </authorList>
    </citation>
    <scope>NUCLEOTIDE SEQUENCE</scope>
    <source>
        <strain evidence="5">London</strain>
    </source>
</reference>
<keyword evidence="3" id="KW-0732">Signal</keyword>
<dbReference type="EMBL" id="CAEY01000548">
    <property type="status" value="NOT_ANNOTATED_CDS"/>
    <property type="molecule type" value="Genomic_DNA"/>
</dbReference>
<reference evidence="4" key="2">
    <citation type="submission" date="2015-06" db="UniProtKB">
        <authorList>
            <consortium name="EnsemblMetazoa"/>
        </authorList>
    </citation>
    <scope>IDENTIFICATION</scope>
</reference>
<evidence type="ECO:0000256" key="1">
    <source>
        <dbReference type="SAM" id="Coils"/>
    </source>
</evidence>
<proteinExistence type="predicted"/>
<dbReference type="PANTHER" id="PTHR36193">
    <property type="entry name" value="PHISTB DOMAIN-CONTAINING RESA-LIKE PROTEIN 1"/>
    <property type="match status" value="1"/>
</dbReference>
<keyword evidence="1" id="KW-0175">Coiled coil</keyword>
<name>T1KU18_TETUR</name>
<evidence type="ECO:0000313" key="4">
    <source>
        <dbReference type="EnsemblMetazoa" id="tetur21g01790.1"/>
    </source>
</evidence>
<dbReference type="Proteomes" id="UP000015104">
    <property type="component" value="Unassembled WGS sequence"/>
</dbReference>
<feature type="chain" id="PRO_5004581743" evidence="3">
    <location>
        <begin position="22"/>
        <end position="1083"/>
    </location>
</feature>
<evidence type="ECO:0000313" key="5">
    <source>
        <dbReference type="Proteomes" id="UP000015104"/>
    </source>
</evidence>
<feature type="region of interest" description="Disordered" evidence="2">
    <location>
        <begin position="275"/>
        <end position="322"/>
    </location>
</feature>
<keyword evidence="5" id="KW-1185">Reference proteome</keyword>
<feature type="compositionally biased region" description="Polar residues" evidence="2">
    <location>
        <begin position="86"/>
        <end position="98"/>
    </location>
</feature>
<protein>
    <submittedName>
        <fullName evidence="4">Uncharacterized protein</fullName>
    </submittedName>
</protein>
<dbReference type="OMA" id="ASGVELX"/>
<evidence type="ECO:0000256" key="3">
    <source>
        <dbReference type="SAM" id="SignalP"/>
    </source>
</evidence>
<feature type="region of interest" description="Disordered" evidence="2">
    <location>
        <begin position="511"/>
        <end position="534"/>
    </location>
</feature>
<dbReference type="EnsemblMetazoa" id="tetur21g01790.1">
    <property type="protein sequence ID" value="tetur21g01790.1"/>
    <property type="gene ID" value="tetur21g01790"/>
</dbReference>
<feature type="coiled-coil region" evidence="1">
    <location>
        <begin position="828"/>
        <end position="943"/>
    </location>
</feature>
<accession>T1KU18</accession>
<feature type="region of interest" description="Disordered" evidence="2">
    <location>
        <begin position="675"/>
        <end position="698"/>
    </location>
</feature>
<dbReference type="PANTHER" id="PTHR36193:SF24">
    <property type="entry name" value="LIPASE MATURATION FACTOR"/>
    <property type="match status" value="1"/>
</dbReference>
<dbReference type="OrthoDB" id="10630932at2759"/>
<gene>
    <name evidence="4" type="primary">107367290</name>
</gene>
<dbReference type="AlphaFoldDB" id="T1KU18"/>
<dbReference type="HOGENOM" id="CLU_285809_0_0_1"/>
<feature type="region of interest" description="Disordered" evidence="2">
    <location>
        <begin position="41"/>
        <end position="128"/>
    </location>
</feature>
<evidence type="ECO:0000256" key="2">
    <source>
        <dbReference type="SAM" id="MobiDB-lite"/>
    </source>
</evidence>
<dbReference type="KEGG" id="tut:107367290"/>
<feature type="signal peptide" evidence="3">
    <location>
        <begin position="1"/>
        <end position="21"/>
    </location>
</feature>
<feature type="compositionally biased region" description="Polar residues" evidence="2">
    <location>
        <begin position="684"/>
        <end position="693"/>
    </location>
</feature>
<organism evidence="4 5">
    <name type="scientific">Tetranychus urticae</name>
    <name type="common">Two-spotted spider mite</name>
    <dbReference type="NCBI Taxonomy" id="32264"/>
    <lineage>
        <taxon>Eukaryota</taxon>
        <taxon>Metazoa</taxon>
        <taxon>Ecdysozoa</taxon>
        <taxon>Arthropoda</taxon>
        <taxon>Chelicerata</taxon>
        <taxon>Arachnida</taxon>
        <taxon>Acari</taxon>
        <taxon>Acariformes</taxon>
        <taxon>Trombidiformes</taxon>
        <taxon>Prostigmata</taxon>
        <taxon>Eleutherengona</taxon>
        <taxon>Raphignathae</taxon>
        <taxon>Tetranychoidea</taxon>
        <taxon>Tetranychidae</taxon>
        <taxon>Tetranychus</taxon>
    </lineage>
</organism>